<name>A0A6J4S0Z3_9ACTN</name>
<dbReference type="GO" id="GO:0006355">
    <property type="term" value="P:regulation of DNA-templated transcription"/>
    <property type="evidence" value="ECO:0007669"/>
    <property type="project" value="InterPro"/>
</dbReference>
<dbReference type="EMBL" id="CADCVQ010000054">
    <property type="protein sequence ID" value="CAA9486182.1"/>
    <property type="molecule type" value="Genomic_DNA"/>
</dbReference>
<dbReference type="InterPro" id="IPR009061">
    <property type="entry name" value="DNA-bd_dom_put_sf"/>
</dbReference>
<gene>
    <name evidence="2" type="ORF">AVDCRST_MAG67-2139</name>
</gene>
<organism evidence="2">
    <name type="scientific">uncultured Solirubrobacteraceae bacterium</name>
    <dbReference type="NCBI Taxonomy" id="1162706"/>
    <lineage>
        <taxon>Bacteria</taxon>
        <taxon>Bacillati</taxon>
        <taxon>Actinomycetota</taxon>
        <taxon>Thermoleophilia</taxon>
        <taxon>Solirubrobacterales</taxon>
        <taxon>Solirubrobacteraceae</taxon>
        <taxon>environmental samples</taxon>
    </lineage>
</organism>
<dbReference type="Gene3D" id="1.10.1660.10">
    <property type="match status" value="1"/>
</dbReference>
<protein>
    <submittedName>
        <fullName evidence="2">Transcriptional regulator, MerR family</fullName>
    </submittedName>
</protein>
<evidence type="ECO:0000313" key="2">
    <source>
        <dbReference type="EMBL" id="CAA9486182.1"/>
    </source>
</evidence>
<dbReference type="SMART" id="SM00422">
    <property type="entry name" value="HTH_MERR"/>
    <property type="match status" value="1"/>
</dbReference>
<evidence type="ECO:0000259" key="1">
    <source>
        <dbReference type="PROSITE" id="PS50937"/>
    </source>
</evidence>
<dbReference type="InterPro" id="IPR000551">
    <property type="entry name" value="MerR-type_HTH_dom"/>
</dbReference>
<reference evidence="2" key="1">
    <citation type="submission" date="2020-02" db="EMBL/GenBank/DDBJ databases">
        <authorList>
            <person name="Meier V. D."/>
        </authorList>
    </citation>
    <scope>NUCLEOTIDE SEQUENCE</scope>
    <source>
        <strain evidence="2">AVDCRST_MAG67</strain>
    </source>
</reference>
<feature type="domain" description="HTH merR-type" evidence="1">
    <location>
        <begin position="3"/>
        <end position="73"/>
    </location>
</feature>
<proteinExistence type="predicted"/>
<dbReference type="GO" id="GO:0003677">
    <property type="term" value="F:DNA binding"/>
    <property type="evidence" value="ECO:0007669"/>
    <property type="project" value="InterPro"/>
</dbReference>
<dbReference type="Pfam" id="PF00376">
    <property type="entry name" value="MerR"/>
    <property type="match status" value="1"/>
</dbReference>
<dbReference type="PROSITE" id="PS50937">
    <property type="entry name" value="HTH_MERR_2"/>
    <property type="match status" value="1"/>
</dbReference>
<accession>A0A6J4S0Z3</accession>
<sequence length="301" mass="32434">MRTLKTSEAAALLNVSPNTLRAWERRFGYPKPQRSAGRHRLYTHGEVAALRDALQQGLSISSAISRAREALSTDTHTLVGALGGFELDRADSAMESALALRSVERAVEEVLLPSLAELGQRYGTDSAPWAFAARWADGWLRRAQRVAPPPVRGLAILVGDATRNELDPDALAVRAFELFCGRSGARIMALPVGGVSGLSDVVESVSPDAVVIAGAHLPDDDVALWAYRVRAAAGPLPVALFRRSQHGAKVRTTGTRMLPDPPFAAHRQLLAMIDDRQVTRVLEVAAVSVLDADDERREAQG</sequence>
<dbReference type="SUPFAM" id="SSF46955">
    <property type="entry name" value="Putative DNA-binding domain"/>
    <property type="match status" value="1"/>
</dbReference>
<dbReference type="AlphaFoldDB" id="A0A6J4S0Z3"/>